<feature type="region of interest" description="Disordered" evidence="1">
    <location>
        <begin position="142"/>
        <end position="161"/>
    </location>
</feature>
<gene>
    <name evidence="2" type="ORF">CPB84DRAFT_1964659</name>
</gene>
<reference evidence="2" key="1">
    <citation type="submission" date="2020-11" db="EMBL/GenBank/DDBJ databases">
        <authorList>
            <consortium name="DOE Joint Genome Institute"/>
            <person name="Ahrendt S."/>
            <person name="Riley R."/>
            <person name="Andreopoulos W."/>
            <person name="LaButti K."/>
            <person name="Pangilinan J."/>
            <person name="Ruiz-duenas F.J."/>
            <person name="Barrasa J.M."/>
            <person name="Sanchez-Garcia M."/>
            <person name="Camarero S."/>
            <person name="Miyauchi S."/>
            <person name="Serrano A."/>
            <person name="Linde D."/>
            <person name="Babiker R."/>
            <person name="Drula E."/>
            <person name="Ayuso-Fernandez I."/>
            <person name="Pacheco R."/>
            <person name="Padilla G."/>
            <person name="Ferreira P."/>
            <person name="Barriuso J."/>
            <person name="Kellner H."/>
            <person name="Castanera R."/>
            <person name="Alfaro M."/>
            <person name="Ramirez L."/>
            <person name="Pisabarro A.G."/>
            <person name="Kuo A."/>
            <person name="Tritt A."/>
            <person name="Lipzen A."/>
            <person name="He G."/>
            <person name="Yan M."/>
            <person name="Ng V."/>
            <person name="Cullen D."/>
            <person name="Martin F."/>
            <person name="Rosso M.-N."/>
            <person name="Henrissat B."/>
            <person name="Hibbett D."/>
            <person name="Martinez A.T."/>
            <person name="Grigoriev I.V."/>
        </authorList>
    </citation>
    <scope>NUCLEOTIDE SEQUENCE</scope>
    <source>
        <strain evidence="2">AH 44721</strain>
    </source>
</reference>
<protein>
    <submittedName>
        <fullName evidence="2">Uncharacterized protein</fullName>
    </submittedName>
</protein>
<accession>A0A9P5NFX4</accession>
<comment type="caution">
    <text evidence="2">The sequence shown here is derived from an EMBL/GenBank/DDBJ whole genome shotgun (WGS) entry which is preliminary data.</text>
</comment>
<evidence type="ECO:0000313" key="2">
    <source>
        <dbReference type="EMBL" id="KAF8885886.1"/>
    </source>
</evidence>
<dbReference type="EMBL" id="JADNYJ010000099">
    <property type="protein sequence ID" value="KAF8885886.1"/>
    <property type="molecule type" value="Genomic_DNA"/>
</dbReference>
<evidence type="ECO:0000256" key="1">
    <source>
        <dbReference type="SAM" id="MobiDB-lite"/>
    </source>
</evidence>
<name>A0A9P5NFX4_GYMJU</name>
<feature type="compositionally biased region" description="Polar residues" evidence="1">
    <location>
        <begin position="107"/>
        <end position="127"/>
    </location>
</feature>
<dbReference type="AlphaFoldDB" id="A0A9P5NFX4"/>
<dbReference type="Proteomes" id="UP000724874">
    <property type="component" value="Unassembled WGS sequence"/>
</dbReference>
<dbReference type="Gene3D" id="3.80.10.10">
    <property type="entry name" value="Ribonuclease Inhibitor"/>
    <property type="match status" value="1"/>
</dbReference>
<keyword evidence="3" id="KW-1185">Reference proteome</keyword>
<organism evidence="2 3">
    <name type="scientific">Gymnopilus junonius</name>
    <name type="common">Spectacular rustgill mushroom</name>
    <name type="synonym">Gymnopilus spectabilis subsp. junonius</name>
    <dbReference type="NCBI Taxonomy" id="109634"/>
    <lineage>
        <taxon>Eukaryota</taxon>
        <taxon>Fungi</taxon>
        <taxon>Dikarya</taxon>
        <taxon>Basidiomycota</taxon>
        <taxon>Agaricomycotina</taxon>
        <taxon>Agaricomycetes</taxon>
        <taxon>Agaricomycetidae</taxon>
        <taxon>Agaricales</taxon>
        <taxon>Agaricineae</taxon>
        <taxon>Hymenogastraceae</taxon>
        <taxon>Gymnopilus</taxon>
    </lineage>
</organism>
<dbReference type="OrthoDB" id="3069034at2759"/>
<feature type="region of interest" description="Disordered" evidence="1">
    <location>
        <begin position="105"/>
        <end position="127"/>
    </location>
</feature>
<evidence type="ECO:0000313" key="3">
    <source>
        <dbReference type="Proteomes" id="UP000724874"/>
    </source>
</evidence>
<sequence>MQSSSRFAPYFSKKQPPTSPISVPEFRALPLNLLECHSMLCNFAPDIVCKTQPVLPPKDENRWGNNAAGFDPLLKRNIATGLPYNPSMIAPEVGLFGHFQRLRNRCDPSQTKSTSQPPIGTAQNSPSPLFHVFDLEKNNDAVKARRGSQPPIGTGSILQPPIGTGRRQASLLFHTAALQENSEVVQYESGSQPPIGFGRNLPRTPRLATVELPPVEEISTGYSEWDDVPLTFYHRLSNTLHKALRFLVPSNNDKTPASSVPVVTPVANATSHHAQSAPSAPSTHGSNELDIRIGGPTGFLSWDHIDKIPAPSMPIVTPVVNSVSRHAQAAPSVQPARSPNELNITIGGSSGFLSWDHIAQTTDMFGFFQERANASTNCLSVDWRDCVVDQTGARGLTTLKLLFRYLNKPFSFRSQDAASVRYPISTISKLSIKVPEVVKELAPINFIGQHTEEDDSISLKDARHVRDISFSGEFGVFAMKFSNIPFTSLTILSLTECLISVNDAVALAHACPELETLTLETIVPSRETDLGDLLGPSTTRRVDFSNLKSLKIRCTDGHRQFVNRMGLTGLKYLILHLDNERVHNTPDFLNSTIPWSNLKEVTIIGEVASLAQSYLQRNCRSGRCYVQKLTASI</sequence>
<dbReference type="InterPro" id="IPR032675">
    <property type="entry name" value="LRR_dom_sf"/>
</dbReference>
<proteinExistence type="predicted"/>